<dbReference type="GO" id="GO:0016787">
    <property type="term" value="F:hydrolase activity"/>
    <property type="evidence" value="ECO:0007669"/>
    <property type="project" value="UniProtKB-KW"/>
</dbReference>
<evidence type="ECO:0000256" key="1">
    <source>
        <dbReference type="SAM" id="Coils"/>
    </source>
</evidence>
<feature type="transmembrane region" description="Helical" evidence="2">
    <location>
        <begin position="285"/>
        <end position="306"/>
    </location>
</feature>
<organism evidence="3 4">
    <name type="scientific">Diplodia corticola</name>
    <dbReference type="NCBI Taxonomy" id="236234"/>
    <lineage>
        <taxon>Eukaryota</taxon>
        <taxon>Fungi</taxon>
        <taxon>Dikarya</taxon>
        <taxon>Ascomycota</taxon>
        <taxon>Pezizomycotina</taxon>
        <taxon>Dothideomycetes</taxon>
        <taxon>Dothideomycetes incertae sedis</taxon>
        <taxon>Botryosphaeriales</taxon>
        <taxon>Botryosphaeriaceae</taxon>
        <taxon>Diplodia</taxon>
    </lineage>
</organism>
<dbReference type="RefSeq" id="XP_020128926.1">
    <property type="nucleotide sequence ID" value="XM_020275028.1"/>
</dbReference>
<dbReference type="Gene3D" id="3.40.50.300">
    <property type="entry name" value="P-loop containing nucleotide triphosphate hydrolases"/>
    <property type="match status" value="1"/>
</dbReference>
<evidence type="ECO:0000313" key="4">
    <source>
        <dbReference type="Proteomes" id="UP000183809"/>
    </source>
</evidence>
<gene>
    <name evidence="3" type="ORF">BKCO1_37000148</name>
</gene>
<evidence type="ECO:0000313" key="3">
    <source>
        <dbReference type="EMBL" id="OJD32666.1"/>
    </source>
</evidence>
<dbReference type="AlphaFoldDB" id="A0A1J9QXF5"/>
<keyword evidence="1" id="KW-0175">Coiled coil</keyword>
<keyword evidence="4" id="KW-1185">Reference proteome</keyword>
<evidence type="ECO:0000256" key="2">
    <source>
        <dbReference type="SAM" id="Phobius"/>
    </source>
</evidence>
<dbReference type="InterPro" id="IPR027417">
    <property type="entry name" value="P-loop_NTPase"/>
</dbReference>
<protein>
    <submittedName>
        <fullName evidence="3">p-loop containing nucleoside triphosphate hydrolase protein</fullName>
    </submittedName>
</protein>
<dbReference type="STRING" id="236234.A0A1J9QXF5"/>
<dbReference type="SUPFAM" id="SSF52540">
    <property type="entry name" value="P-loop containing nucleoside triphosphate hydrolases"/>
    <property type="match status" value="1"/>
</dbReference>
<dbReference type="Proteomes" id="UP000183809">
    <property type="component" value="Unassembled WGS sequence"/>
</dbReference>
<comment type="caution">
    <text evidence="3">The sequence shown here is derived from an EMBL/GenBank/DDBJ whole genome shotgun (WGS) entry which is preliminary data.</text>
</comment>
<accession>A0A1J9QXF5</accession>
<keyword evidence="3" id="KW-0378">Hydrolase</keyword>
<dbReference type="EMBL" id="MNUE01000037">
    <property type="protein sequence ID" value="OJD32666.1"/>
    <property type="molecule type" value="Genomic_DNA"/>
</dbReference>
<keyword evidence="2" id="KW-1133">Transmembrane helix</keyword>
<sequence>MTTISPREECMVLVMGVTGAGKSHFVNKEPPLSLIAYSDVGEDMSVAIVDTPGFDDTVRSDAEVLHEITRFLSTQHQLGIRLKGIIYLQSINEVRMRGSSVRYFEMFQQICGEQAFSNVILLTTMWDRVPESEGRKRQQQLREEFWNTLEDRGSTIAPFDGSAPMAEGFIMQLLAKEDVVLQVQNELDDSRCLLGQTSAGRLVLPNVKHQLEITARELDELDKEISIANSAGRQEERIRYEEKKRDTLKKMKREKRDLEELKTNVHSEAAEKIAKVKKSMWKSGFQVLATVAGLSISIFVNLLPFLGVY</sequence>
<proteinExistence type="predicted"/>
<keyword evidence="2" id="KW-0812">Transmembrane</keyword>
<keyword evidence="2" id="KW-0472">Membrane</keyword>
<name>A0A1J9QXF5_9PEZI</name>
<feature type="coiled-coil region" evidence="1">
    <location>
        <begin position="204"/>
        <end position="271"/>
    </location>
</feature>
<dbReference type="GeneID" id="31015289"/>
<reference evidence="3 4" key="1">
    <citation type="submission" date="2016-10" db="EMBL/GenBank/DDBJ databases">
        <title>Proteomics and genomics reveal pathogen-plant mechanisms compatible with a hemibiotrophic lifestyle of Diplodia corticola.</title>
        <authorList>
            <person name="Fernandes I."/>
            <person name="De Jonge R."/>
            <person name="Van De Peer Y."/>
            <person name="Devreese B."/>
            <person name="Alves A."/>
            <person name="Esteves A.C."/>
        </authorList>
    </citation>
    <scope>NUCLEOTIDE SEQUENCE [LARGE SCALE GENOMIC DNA]</scope>
    <source>
        <strain evidence="3 4">CBS 112549</strain>
    </source>
</reference>
<dbReference type="OrthoDB" id="8954335at2759"/>